<sequence>MNPAILIRIVAPEYIGQPLGERRQAVRSRYVLNRTNEMYLARRRSGTKVTHVSRTPSPDGELGREAWVGNPKPPQACPSRRALRPGGTAGGGRMNAGGCVRGQGVGYSPNSTIHHSPRSWFPKWSSAEPGSSLPTLRPRRGSSSNAHHHSGHLPPRTQGNQPGLGPLPYTQQVKAQTQTMGGRVPPGHPTPSRRLCFSLFTSSIPPQQVRGRGKNPAPSSRDSQMTAAPGKGHRASRAGPRLLHDKRQQNTIPQDRS</sequence>
<dbReference type="AlphaFoldDB" id="A0A9X9PUA0"/>
<evidence type="ECO:0000313" key="2">
    <source>
        <dbReference type="EMBL" id="VCW66341.1"/>
    </source>
</evidence>
<protein>
    <submittedName>
        <fullName evidence="2">Uncharacterized protein</fullName>
    </submittedName>
</protein>
<keyword evidence="3" id="KW-1185">Reference proteome</keyword>
<reference evidence="2 3" key="1">
    <citation type="submission" date="2018-10" db="EMBL/GenBank/DDBJ databases">
        <authorList>
            <person name="Ekblom R."/>
            <person name="Jareborg N."/>
        </authorList>
    </citation>
    <scope>NUCLEOTIDE SEQUENCE [LARGE SCALE GENOMIC DNA]</scope>
    <source>
        <tissue evidence="2">Muscle</tissue>
    </source>
</reference>
<gene>
    <name evidence="2" type="ORF">BN2614_LOCUS2</name>
</gene>
<evidence type="ECO:0000313" key="3">
    <source>
        <dbReference type="Proteomes" id="UP000269945"/>
    </source>
</evidence>
<dbReference type="Proteomes" id="UP000269945">
    <property type="component" value="Unassembled WGS sequence"/>
</dbReference>
<organism evidence="2 3">
    <name type="scientific">Gulo gulo</name>
    <name type="common">Wolverine</name>
    <name type="synonym">Gluton</name>
    <dbReference type="NCBI Taxonomy" id="48420"/>
    <lineage>
        <taxon>Eukaryota</taxon>
        <taxon>Metazoa</taxon>
        <taxon>Chordata</taxon>
        <taxon>Craniata</taxon>
        <taxon>Vertebrata</taxon>
        <taxon>Euteleostomi</taxon>
        <taxon>Mammalia</taxon>
        <taxon>Eutheria</taxon>
        <taxon>Laurasiatheria</taxon>
        <taxon>Carnivora</taxon>
        <taxon>Caniformia</taxon>
        <taxon>Musteloidea</taxon>
        <taxon>Mustelidae</taxon>
        <taxon>Guloninae</taxon>
        <taxon>Gulo</taxon>
    </lineage>
</organism>
<feature type="compositionally biased region" description="Polar residues" evidence="1">
    <location>
        <begin position="169"/>
        <end position="180"/>
    </location>
</feature>
<feature type="compositionally biased region" description="Polar residues" evidence="1">
    <location>
        <begin position="217"/>
        <end position="226"/>
    </location>
</feature>
<feature type="non-terminal residue" evidence="2">
    <location>
        <position position="257"/>
    </location>
</feature>
<feature type="compositionally biased region" description="Gly residues" evidence="1">
    <location>
        <begin position="87"/>
        <end position="97"/>
    </location>
</feature>
<proteinExistence type="predicted"/>
<feature type="compositionally biased region" description="Polar residues" evidence="1">
    <location>
        <begin position="47"/>
        <end position="56"/>
    </location>
</feature>
<comment type="caution">
    <text evidence="2">The sequence shown here is derived from an EMBL/GenBank/DDBJ whole genome shotgun (WGS) entry which is preliminary data.</text>
</comment>
<dbReference type="EMBL" id="CYRY02001704">
    <property type="protein sequence ID" value="VCW66341.1"/>
    <property type="molecule type" value="Genomic_DNA"/>
</dbReference>
<feature type="region of interest" description="Disordered" evidence="1">
    <location>
        <begin position="110"/>
        <end position="257"/>
    </location>
</feature>
<feature type="region of interest" description="Disordered" evidence="1">
    <location>
        <begin position="45"/>
        <end position="97"/>
    </location>
</feature>
<evidence type="ECO:0000256" key="1">
    <source>
        <dbReference type="SAM" id="MobiDB-lite"/>
    </source>
</evidence>
<name>A0A9X9PUA0_GULGU</name>
<accession>A0A9X9PUA0</accession>